<proteinExistence type="inferred from homology"/>
<dbReference type="NCBIfam" id="TIGR03342">
    <property type="entry name" value="dsrC_tusE_dsvC"/>
    <property type="match status" value="1"/>
</dbReference>
<dbReference type="PANTHER" id="PTHR37010:SF1">
    <property type="entry name" value="SULFURTRANSFERASE TUSE"/>
    <property type="match status" value="1"/>
</dbReference>
<evidence type="ECO:0000256" key="1">
    <source>
        <dbReference type="ARBA" id="ARBA00004496"/>
    </source>
</evidence>
<dbReference type="STRING" id="1817756.A2140_04340"/>
<sequence>MSIEFNGNTIETDKNGYLVNAEDWSKELAERMAGEEGLTLTQKHWDLLDYLRDEYLNNNQNQPNTRHICKAMSDKWGTSVAQKDVYDLFPKDPSKQGGRIAGLPESRRKGGY</sequence>
<dbReference type="SUPFAM" id="SSF69721">
    <property type="entry name" value="DsrC, the gamma subunit of dissimilatory sulfite reductase"/>
    <property type="match status" value="1"/>
</dbReference>
<accession>A0A1F6T263</accession>
<feature type="region of interest" description="Disordered" evidence="4">
    <location>
        <begin position="88"/>
        <end position="112"/>
    </location>
</feature>
<dbReference type="InterPro" id="IPR025526">
    <property type="entry name" value="DsrC-like_dom_sf"/>
</dbReference>
<gene>
    <name evidence="5" type="ORF">A2140_04340</name>
</gene>
<dbReference type="GO" id="GO:0002143">
    <property type="term" value="P:tRNA wobble position uridine thiolation"/>
    <property type="evidence" value="ECO:0007669"/>
    <property type="project" value="TreeGrafter"/>
</dbReference>
<dbReference type="Proteomes" id="UP000178379">
    <property type="component" value="Unassembled WGS sequence"/>
</dbReference>
<evidence type="ECO:0000256" key="4">
    <source>
        <dbReference type="SAM" id="MobiDB-lite"/>
    </source>
</evidence>
<dbReference type="AlphaFoldDB" id="A0A1F6T263"/>
<dbReference type="Gene3D" id="1.10.10.370">
    <property type="entry name" value="DsrC-like protein, C-terminal domain"/>
    <property type="match status" value="1"/>
</dbReference>
<reference evidence="5 6" key="1">
    <citation type="journal article" date="2016" name="Nat. Commun.">
        <title>Thousands of microbial genomes shed light on interconnected biogeochemical processes in an aquifer system.</title>
        <authorList>
            <person name="Anantharaman K."/>
            <person name="Brown C.T."/>
            <person name="Hug L.A."/>
            <person name="Sharon I."/>
            <person name="Castelle C.J."/>
            <person name="Probst A.J."/>
            <person name="Thomas B.C."/>
            <person name="Singh A."/>
            <person name="Wilkins M.J."/>
            <person name="Karaoz U."/>
            <person name="Brodie E.L."/>
            <person name="Williams K.H."/>
            <person name="Hubbard S.S."/>
            <person name="Banfield J.F."/>
        </authorList>
    </citation>
    <scope>NUCLEOTIDE SEQUENCE [LARGE SCALE GENOMIC DNA]</scope>
</reference>
<dbReference type="Pfam" id="PF04358">
    <property type="entry name" value="DsrC"/>
    <property type="match status" value="1"/>
</dbReference>
<dbReference type="InterPro" id="IPR042072">
    <property type="entry name" value="DsrC-like_C"/>
</dbReference>
<name>A0A1F6T263_9PROT</name>
<dbReference type="InterPro" id="IPR007453">
    <property type="entry name" value="DsrC/TusE"/>
</dbReference>
<keyword evidence="3" id="KW-0963">Cytoplasm</keyword>
<evidence type="ECO:0000313" key="5">
    <source>
        <dbReference type="EMBL" id="OGI39224.1"/>
    </source>
</evidence>
<organism evidence="5 6">
    <name type="scientific">Candidatus Muproteobacteria bacterium RBG_16_62_13</name>
    <dbReference type="NCBI Taxonomy" id="1817756"/>
    <lineage>
        <taxon>Bacteria</taxon>
        <taxon>Pseudomonadati</taxon>
        <taxon>Pseudomonadota</taxon>
        <taxon>Candidatus Muproteobacteria</taxon>
    </lineage>
</organism>
<dbReference type="Gene3D" id="3.30.1420.10">
    <property type="match status" value="1"/>
</dbReference>
<dbReference type="PIRSF" id="PIRSF006223">
    <property type="entry name" value="DsrC_TusE"/>
    <property type="match status" value="1"/>
</dbReference>
<protein>
    <submittedName>
        <fullName evidence="5">Sulfur relay protein DsrC</fullName>
    </submittedName>
</protein>
<dbReference type="GO" id="GO:0097163">
    <property type="term" value="F:sulfur carrier activity"/>
    <property type="evidence" value="ECO:0007669"/>
    <property type="project" value="TreeGrafter"/>
</dbReference>
<evidence type="ECO:0000256" key="3">
    <source>
        <dbReference type="ARBA" id="ARBA00022490"/>
    </source>
</evidence>
<dbReference type="EMBL" id="MFSQ01000097">
    <property type="protein sequence ID" value="OGI39224.1"/>
    <property type="molecule type" value="Genomic_DNA"/>
</dbReference>
<evidence type="ECO:0000313" key="6">
    <source>
        <dbReference type="Proteomes" id="UP000178379"/>
    </source>
</evidence>
<dbReference type="PANTHER" id="PTHR37010">
    <property type="entry name" value="SULFURTRANSFERASE TUSE"/>
    <property type="match status" value="1"/>
</dbReference>
<dbReference type="GO" id="GO:0005737">
    <property type="term" value="C:cytoplasm"/>
    <property type="evidence" value="ECO:0007669"/>
    <property type="project" value="UniProtKB-SubCell"/>
</dbReference>
<comment type="caution">
    <text evidence="5">The sequence shown here is derived from an EMBL/GenBank/DDBJ whole genome shotgun (WGS) entry which is preliminary data.</text>
</comment>
<evidence type="ECO:0000256" key="2">
    <source>
        <dbReference type="ARBA" id="ARBA00005718"/>
    </source>
</evidence>
<comment type="similarity">
    <text evidence="2">Belongs to the DsrC/TusE family.</text>
</comment>
<comment type="subcellular location">
    <subcellularLocation>
        <location evidence="1">Cytoplasm</location>
    </subcellularLocation>
</comment>
<dbReference type="InterPro" id="IPR043163">
    <property type="entry name" value="DsrC-like_N"/>
</dbReference>